<evidence type="ECO:0000313" key="3">
    <source>
        <dbReference type="Proteomes" id="UP000002417"/>
    </source>
</evidence>
<reference evidence="2 3" key="1">
    <citation type="submission" date="2007-07" db="EMBL/GenBank/DDBJ databases">
        <title>Complete sequence of chromosome of Xanthobacter autotrophicus Py2.</title>
        <authorList>
            <consortium name="US DOE Joint Genome Institute"/>
            <person name="Copeland A."/>
            <person name="Lucas S."/>
            <person name="Lapidus A."/>
            <person name="Barry K."/>
            <person name="Glavina del Rio T."/>
            <person name="Hammon N."/>
            <person name="Israni S."/>
            <person name="Dalin E."/>
            <person name="Tice H."/>
            <person name="Pitluck S."/>
            <person name="Sims D."/>
            <person name="Brettin T."/>
            <person name="Bruce D."/>
            <person name="Detter J.C."/>
            <person name="Han C."/>
            <person name="Tapia R."/>
            <person name="Brainard J."/>
            <person name="Schmutz J."/>
            <person name="Larimer F."/>
            <person name="Land M."/>
            <person name="Hauser L."/>
            <person name="Kyrpides N."/>
            <person name="Kim E."/>
            <person name="Ensigns S.A."/>
            <person name="Richardson P."/>
        </authorList>
    </citation>
    <scope>NUCLEOTIDE SEQUENCE [LARGE SCALE GENOMIC DNA]</scope>
    <source>
        <strain evidence="3">ATCC BAA-1158 / Py2</strain>
    </source>
</reference>
<dbReference type="Pfam" id="PF05861">
    <property type="entry name" value="PhnI"/>
    <property type="match status" value="1"/>
</dbReference>
<feature type="region of interest" description="Disordered" evidence="1">
    <location>
        <begin position="226"/>
        <end position="248"/>
    </location>
</feature>
<dbReference type="STRING" id="78245.Xaut_1314"/>
<protein>
    <submittedName>
        <fullName evidence="2">Phosphonate metabolism</fullName>
    </submittedName>
</protein>
<organism evidence="2 3">
    <name type="scientific">Xanthobacter autotrophicus (strain ATCC BAA-1158 / Py2)</name>
    <dbReference type="NCBI Taxonomy" id="78245"/>
    <lineage>
        <taxon>Bacteria</taxon>
        <taxon>Pseudomonadati</taxon>
        <taxon>Pseudomonadota</taxon>
        <taxon>Alphaproteobacteria</taxon>
        <taxon>Hyphomicrobiales</taxon>
        <taxon>Xanthobacteraceae</taxon>
        <taxon>Xanthobacter</taxon>
    </lineage>
</organism>
<name>A7IEX0_XANP2</name>
<dbReference type="HOGENOM" id="CLU_063686_0_0_5"/>
<evidence type="ECO:0000256" key="1">
    <source>
        <dbReference type="SAM" id="MobiDB-lite"/>
    </source>
</evidence>
<dbReference type="OrthoDB" id="9790536at2"/>
<dbReference type="EMBL" id="CP000781">
    <property type="protein sequence ID" value="ABS66563.1"/>
    <property type="molecule type" value="Genomic_DNA"/>
</dbReference>
<dbReference type="PhylomeDB" id="A7IEX0"/>
<gene>
    <name evidence="2" type="ordered locus">Xaut_1314</name>
</gene>
<evidence type="ECO:0000313" key="2">
    <source>
        <dbReference type="EMBL" id="ABS66563.1"/>
    </source>
</evidence>
<dbReference type="InterPro" id="IPR008773">
    <property type="entry name" value="PhnI"/>
</dbReference>
<dbReference type="GO" id="GO:0019634">
    <property type="term" value="P:organic phosphonate metabolic process"/>
    <property type="evidence" value="ECO:0007669"/>
    <property type="project" value="InterPro"/>
</dbReference>
<dbReference type="eggNOG" id="COG3626">
    <property type="taxonomic scope" value="Bacteria"/>
</dbReference>
<keyword evidence="3" id="KW-1185">Reference proteome</keyword>
<dbReference type="KEGG" id="xau:Xaut_1314"/>
<accession>A7IEX0</accession>
<dbReference type="Proteomes" id="UP000002417">
    <property type="component" value="Chromosome"/>
</dbReference>
<dbReference type="PIRSF" id="PIRSF007313">
    <property type="entry name" value="PhnI"/>
    <property type="match status" value="1"/>
</dbReference>
<sequence>MYVAVKGGEAAIRNAHALLAQRRRGDASVPEIGLDQISEQLSLAVDRVMAEGSLYDRELAALAIKQARGDLIEAIFLARAFRTTLPRFGASVPVDTGAMRVRRRISATFKDLPGGQVLGPTFDYTHRLLDERLATNTATNGGSTEADTATSTTTDMLPLPLAGEGWGGGGTSTPDTALTGEIPAPSLPSPVSGRGFTGALGHISGEAAEARPTPMPRVTDLLGDEGLIEPAPADDGTPPRDLTREPLSFPADRPLRLQALARGDEGFLLALGYSTQRGYARTHPFVGEIRFGEVEVSLYAEELGFAVPLGEISVTECQSVNQFKGSATQPPQFTRGYGLVFGQLERKAMSMALVDRSLRFAELGEEKSAPAQDEEFVLSHCDNVQATGFVEHLKLPHYVDFQAELDLIRRMRAEGPEAEDMKEAAE</sequence>
<dbReference type="AlphaFoldDB" id="A7IEX0"/>
<proteinExistence type="predicted"/>